<keyword evidence="1" id="KW-0001">2Fe-2S</keyword>
<evidence type="ECO:0000256" key="3">
    <source>
        <dbReference type="ARBA" id="ARBA00023002"/>
    </source>
</evidence>
<dbReference type="Gene3D" id="2.102.10.10">
    <property type="entry name" value="Rieske [2Fe-2S] iron-sulphur domain"/>
    <property type="match status" value="1"/>
</dbReference>
<evidence type="ECO:0000313" key="9">
    <source>
        <dbReference type="Proteomes" id="UP001612928"/>
    </source>
</evidence>
<dbReference type="PANTHER" id="PTHR21266:SF60">
    <property type="entry name" value="3-KETOSTEROID-9-ALPHA-MONOOXYGENASE, OXYGENASE COMPONENT"/>
    <property type="match status" value="1"/>
</dbReference>
<keyword evidence="2" id="KW-0479">Metal-binding</keyword>
<dbReference type="EMBL" id="JBITMB010000015">
    <property type="protein sequence ID" value="MFI7445634.1"/>
    <property type="molecule type" value="Genomic_DNA"/>
</dbReference>
<feature type="compositionally biased region" description="Basic and acidic residues" evidence="6">
    <location>
        <begin position="17"/>
        <end position="28"/>
    </location>
</feature>
<organism evidence="8 9">
    <name type="scientific">Nonomuraea indica</name>
    <dbReference type="NCBI Taxonomy" id="1581193"/>
    <lineage>
        <taxon>Bacteria</taxon>
        <taxon>Bacillati</taxon>
        <taxon>Actinomycetota</taxon>
        <taxon>Actinomycetes</taxon>
        <taxon>Streptosporangiales</taxon>
        <taxon>Streptosporangiaceae</taxon>
        <taxon>Nonomuraea</taxon>
    </lineage>
</organism>
<dbReference type="InterPro" id="IPR036922">
    <property type="entry name" value="Rieske_2Fe-2S_sf"/>
</dbReference>
<sequence length="349" mass="38484">MRVTDKRVTGKRVTGKRVSDDVRPRPRAEPIPSEGADGLFTQTWFPVCLSSALPATGGIVGVDLLGGRVVAVRSSSGEVSVFSAYCVHLGADLSVGRLDGDAIRCAFHGWRYGMDGRCLSANGTPVDPRARLFRFPTVETHGIVWAFNGSAPLFTLPQPDPPMPQAPVATRTLAFDQELAVDPWVVAAQTMDLQHFALPHEGKFVEDPDDSVAWDAFSVGYRYHALMPGGEEYRVWASIHGSNIFWQQGTLDGRWFYWITGMAAPRPRTTASFFSWGTHVLPGETREAADDFLTRVQAFMFNLLAEDAPVLMTIHYTPGLLTRSDAALAGFFSYLRSYPRANPARDFLR</sequence>
<dbReference type="Pfam" id="PF00355">
    <property type="entry name" value="Rieske"/>
    <property type="match status" value="1"/>
</dbReference>
<dbReference type="InterPro" id="IPR017941">
    <property type="entry name" value="Rieske_2Fe-2S"/>
</dbReference>
<proteinExistence type="predicted"/>
<dbReference type="RefSeq" id="WP_397026113.1">
    <property type="nucleotide sequence ID" value="NZ_JBITMB010000015.1"/>
</dbReference>
<evidence type="ECO:0000256" key="6">
    <source>
        <dbReference type="SAM" id="MobiDB-lite"/>
    </source>
</evidence>
<feature type="region of interest" description="Disordered" evidence="6">
    <location>
        <begin position="1"/>
        <end position="33"/>
    </location>
</feature>
<protein>
    <submittedName>
        <fullName evidence="8">Aromatic ring-hydroxylating dioxygenase subunit alpha</fullName>
        <ecNumber evidence="8">1.14.13.-</ecNumber>
    </submittedName>
</protein>
<reference evidence="8 9" key="1">
    <citation type="submission" date="2024-10" db="EMBL/GenBank/DDBJ databases">
        <title>The Natural Products Discovery Center: Release of the First 8490 Sequenced Strains for Exploring Actinobacteria Biosynthetic Diversity.</title>
        <authorList>
            <person name="Kalkreuter E."/>
            <person name="Kautsar S.A."/>
            <person name="Yang D."/>
            <person name="Bader C.D."/>
            <person name="Teijaro C.N."/>
            <person name="Fluegel L."/>
            <person name="Davis C.M."/>
            <person name="Simpson J.R."/>
            <person name="Lauterbach L."/>
            <person name="Steele A.D."/>
            <person name="Gui C."/>
            <person name="Meng S."/>
            <person name="Li G."/>
            <person name="Viehrig K."/>
            <person name="Ye F."/>
            <person name="Su P."/>
            <person name="Kiefer A.F."/>
            <person name="Nichols A."/>
            <person name="Cepeda A.J."/>
            <person name="Yan W."/>
            <person name="Fan B."/>
            <person name="Jiang Y."/>
            <person name="Adhikari A."/>
            <person name="Zheng C.-J."/>
            <person name="Schuster L."/>
            <person name="Cowan T.M."/>
            <person name="Smanski M.J."/>
            <person name="Chevrette M.G."/>
            <person name="De Carvalho L.P.S."/>
            <person name="Shen B."/>
        </authorList>
    </citation>
    <scope>NUCLEOTIDE SEQUENCE [LARGE SCALE GENOMIC DNA]</scope>
    <source>
        <strain evidence="8 9">NPDC049503</strain>
    </source>
</reference>
<gene>
    <name evidence="8" type="ORF">ACIBP5_37180</name>
</gene>
<keyword evidence="4" id="KW-0408">Iron</keyword>
<dbReference type="InterPro" id="IPR050584">
    <property type="entry name" value="Cholesterol_7-desaturase"/>
</dbReference>
<dbReference type="PROSITE" id="PS51296">
    <property type="entry name" value="RIESKE"/>
    <property type="match status" value="1"/>
</dbReference>
<evidence type="ECO:0000313" key="8">
    <source>
        <dbReference type="EMBL" id="MFI7445634.1"/>
    </source>
</evidence>
<feature type="domain" description="Rieske" evidence="7">
    <location>
        <begin position="44"/>
        <end position="146"/>
    </location>
</feature>
<dbReference type="SUPFAM" id="SSF50022">
    <property type="entry name" value="ISP domain"/>
    <property type="match status" value="1"/>
</dbReference>
<dbReference type="Proteomes" id="UP001612928">
    <property type="component" value="Unassembled WGS sequence"/>
</dbReference>
<name>A0ABW8AFT8_9ACTN</name>
<evidence type="ECO:0000256" key="5">
    <source>
        <dbReference type="ARBA" id="ARBA00023014"/>
    </source>
</evidence>
<keyword evidence="5" id="KW-0411">Iron-sulfur</keyword>
<keyword evidence="9" id="KW-1185">Reference proteome</keyword>
<keyword evidence="3 8" id="KW-0560">Oxidoreductase</keyword>
<comment type="caution">
    <text evidence="8">The sequence shown here is derived from an EMBL/GenBank/DDBJ whole genome shotgun (WGS) entry which is preliminary data.</text>
</comment>
<dbReference type="GO" id="GO:0051213">
    <property type="term" value="F:dioxygenase activity"/>
    <property type="evidence" value="ECO:0007669"/>
    <property type="project" value="UniProtKB-KW"/>
</dbReference>
<dbReference type="EC" id="1.14.13.-" evidence="8"/>
<dbReference type="PANTHER" id="PTHR21266">
    <property type="entry name" value="IRON-SULFUR DOMAIN CONTAINING PROTEIN"/>
    <property type="match status" value="1"/>
</dbReference>
<accession>A0ABW8AFT8</accession>
<evidence type="ECO:0000256" key="1">
    <source>
        <dbReference type="ARBA" id="ARBA00022714"/>
    </source>
</evidence>
<evidence type="ECO:0000256" key="2">
    <source>
        <dbReference type="ARBA" id="ARBA00022723"/>
    </source>
</evidence>
<keyword evidence="8" id="KW-0223">Dioxygenase</keyword>
<evidence type="ECO:0000256" key="4">
    <source>
        <dbReference type="ARBA" id="ARBA00023004"/>
    </source>
</evidence>
<evidence type="ECO:0000259" key="7">
    <source>
        <dbReference type="PROSITE" id="PS51296"/>
    </source>
</evidence>